<dbReference type="Proteomes" id="UP001524586">
    <property type="component" value="Unassembled WGS sequence"/>
</dbReference>
<organism evidence="11 12">
    <name type="scientific">Methylomonas rivi</name>
    <dbReference type="NCBI Taxonomy" id="2952226"/>
    <lineage>
        <taxon>Bacteria</taxon>
        <taxon>Pseudomonadati</taxon>
        <taxon>Pseudomonadota</taxon>
        <taxon>Gammaproteobacteria</taxon>
        <taxon>Methylococcales</taxon>
        <taxon>Methylococcaceae</taxon>
        <taxon>Methylomonas</taxon>
    </lineage>
</organism>
<accession>A0ABT1U7W7</accession>
<proteinExistence type="inferred from homology"/>
<comment type="similarity">
    <text evidence="3">Belongs to the tryptophan 2-monooxygenase family.</text>
</comment>
<feature type="chain" id="PRO_5046900457" description="Tryptophan 2-monooxygenase" evidence="9">
    <location>
        <begin position="28"/>
        <end position="479"/>
    </location>
</feature>
<evidence type="ECO:0000256" key="5">
    <source>
        <dbReference type="ARBA" id="ARBA00017871"/>
    </source>
</evidence>
<dbReference type="InterPro" id="IPR001613">
    <property type="entry name" value="Flavin_amine_oxidase"/>
</dbReference>
<dbReference type="PANTHER" id="PTHR10742:SF410">
    <property type="entry name" value="LYSINE-SPECIFIC HISTONE DEMETHYLASE 2"/>
    <property type="match status" value="1"/>
</dbReference>
<comment type="cofactor">
    <cofactor evidence="1">
        <name>FAD</name>
        <dbReference type="ChEBI" id="CHEBI:57692"/>
    </cofactor>
</comment>
<sequence length="479" mass="53039">MFNKPSCRLVLWALAALALLRPLAASAQEPSADVVIVGAGLSGLSAAYYLKKAGKSCVILEMSPHIGGRIRTANYAGQAHAEIGLEEFWENNPAIQILQELKVPLESSYSSFSSLYRQGRIYPFTQSDNFGFLQSVLDADEVKAYQAWDKTMAELYRQLEQRPLPQSLLALKELSFAEWLRTTSGLSAKALDFVRIETEPEYATSWDKISALDGIAEWHLFSGQGLTPRHVVGGNQHAARAIADFIGYEHIRLNQLVTHIEADDNGVEITAIDQSDFQQRIFRARHAITAIPLFRLNDIQFSPPLSPERIEAIKTQASGAYFTAHVLLDNRASRFWTQDQESILPILSDGPLGVIYEGHTAANRDALLNLLISGSHAERFNARGDTPEETKAILSTALEKLWPGIGAMIKQMTFYRYHPRAIAAWPVGRSRFDGLSESLRQPQGRVYFAGDFTEDTHSNGAVNAAIRAVNGILQEAEAD</sequence>
<dbReference type="RefSeq" id="WP_256616372.1">
    <property type="nucleotide sequence ID" value="NZ_JANIBK010000112.1"/>
</dbReference>
<dbReference type="PRINTS" id="PR00757">
    <property type="entry name" value="AMINEOXDASEF"/>
</dbReference>
<evidence type="ECO:0000256" key="4">
    <source>
        <dbReference type="ARBA" id="ARBA00012535"/>
    </source>
</evidence>
<dbReference type="EMBL" id="JANIBK010000112">
    <property type="protein sequence ID" value="MCQ8129944.1"/>
    <property type="molecule type" value="Genomic_DNA"/>
</dbReference>
<evidence type="ECO:0000256" key="1">
    <source>
        <dbReference type="ARBA" id="ARBA00001974"/>
    </source>
</evidence>
<keyword evidence="12" id="KW-1185">Reference proteome</keyword>
<dbReference type="SUPFAM" id="SSF51905">
    <property type="entry name" value="FAD/NAD(P)-binding domain"/>
    <property type="match status" value="1"/>
</dbReference>
<dbReference type="Pfam" id="PF01593">
    <property type="entry name" value="Amino_oxidase"/>
    <property type="match status" value="1"/>
</dbReference>
<dbReference type="InterPro" id="IPR050281">
    <property type="entry name" value="Flavin_monoamine_oxidase"/>
</dbReference>
<name>A0ABT1U7W7_9GAMM</name>
<comment type="caution">
    <text evidence="11">The sequence shown here is derived from an EMBL/GenBank/DDBJ whole genome shotgun (WGS) entry which is preliminary data.</text>
</comment>
<dbReference type="InterPro" id="IPR036188">
    <property type="entry name" value="FAD/NAD-bd_sf"/>
</dbReference>
<reference evidence="11 12" key="1">
    <citation type="submission" date="2022-07" db="EMBL/GenBank/DDBJ databases">
        <title>Methylomonas rivi sp. nov., Methylomonas rosea sp. nov., Methylomonas aureus sp. nov. and Methylomonas subterranea sp. nov., four novel methanotrophs isolated from a freshwater creek and the deep terrestrial subsurface.</title>
        <authorList>
            <person name="Abin C."/>
            <person name="Sankaranarayanan K."/>
            <person name="Garner C."/>
            <person name="Sindelar R."/>
            <person name="Kotary K."/>
            <person name="Garner R."/>
            <person name="Barclay S."/>
            <person name="Lawson P."/>
            <person name="Krumholz L."/>
        </authorList>
    </citation>
    <scope>NUCLEOTIDE SEQUENCE [LARGE SCALE GENOMIC DNA]</scope>
    <source>
        <strain evidence="11 12">WSC-6</strain>
    </source>
</reference>
<comment type="catalytic activity">
    <reaction evidence="8">
        <text>L-tryptophan + O2 = indole-3-acetamide + CO2 + H2O</text>
        <dbReference type="Rhea" id="RHEA:16165"/>
        <dbReference type="ChEBI" id="CHEBI:15377"/>
        <dbReference type="ChEBI" id="CHEBI:15379"/>
        <dbReference type="ChEBI" id="CHEBI:16031"/>
        <dbReference type="ChEBI" id="CHEBI:16526"/>
        <dbReference type="ChEBI" id="CHEBI:57912"/>
        <dbReference type="EC" id="1.13.12.3"/>
    </reaction>
</comment>
<evidence type="ECO:0000313" key="12">
    <source>
        <dbReference type="Proteomes" id="UP001524586"/>
    </source>
</evidence>
<gene>
    <name evidence="11" type="ORF">NP596_15900</name>
</gene>
<evidence type="ECO:0000256" key="6">
    <source>
        <dbReference type="ARBA" id="ARBA00023002"/>
    </source>
</evidence>
<evidence type="ECO:0000256" key="2">
    <source>
        <dbReference type="ARBA" id="ARBA00004814"/>
    </source>
</evidence>
<dbReference type="EC" id="1.13.12.3" evidence="4"/>
<evidence type="ECO:0000259" key="10">
    <source>
        <dbReference type="Pfam" id="PF01593"/>
    </source>
</evidence>
<keyword evidence="6" id="KW-0560">Oxidoreductase</keyword>
<comment type="pathway">
    <text evidence="2">Plant hormone metabolism; auxin biosynthesis.</text>
</comment>
<dbReference type="PANTHER" id="PTHR10742">
    <property type="entry name" value="FLAVIN MONOAMINE OXIDASE"/>
    <property type="match status" value="1"/>
</dbReference>
<feature type="signal peptide" evidence="9">
    <location>
        <begin position="1"/>
        <end position="27"/>
    </location>
</feature>
<evidence type="ECO:0000256" key="3">
    <source>
        <dbReference type="ARBA" id="ARBA00005833"/>
    </source>
</evidence>
<dbReference type="InterPro" id="IPR002937">
    <property type="entry name" value="Amino_oxidase"/>
</dbReference>
<evidence type="ECO:0000256" key="9">
    <source>
        <dbReference type="SAM" id="SignalP"/>
    </source>
</evidence>
<evidence type="ECO:0000256" key="7">
    <source>
        <dbReference type="ARBA" id="ARBA00023070"/>
    </source>
</evidence>
<keyword evidence="7" id="KW-0073">Auxin biosynthesis</keyword>
<protein>
    <recommendedName>
        <fullName evidence="5">Tryptophan 2-monooxygenase</fullName>
        <ecNumber evidence="4">1.13.12.3</ecNumber>
    </recommendedName>
</protein>
<feature type="domain" description="Amine oxidase" evidence="10">
    <location>
        <begin position="41"/>
        <end position="473"/>
    </location>
</feature>
<keyword evidence="9" id="KW-0732">Signal</keyword>
<dbReference type="Gene3D" id="3.50.50.60">
    <property type="entry name" value="FAD/NAD(P)-binding domain"/>
    <property type="match status" value="1"/>
</dbReference>
<evidence type="ECO:0000313" key="11">
    <source>
        <dbReference type="EMBL" id="MCQ8129944.1"/>
    </source>
</evidence>
<evidence type="ECO:0000256" key="8">
    <source>
        <dbReference type="ARBA" id="ARBA00047321"/>
    </source>
</evidence>